<dbReference type="Pfam" id="PF13975">
    <property type="entry name" value="gag-asp_proteas"/>
    <property type="match status" value="1"/>
</dbReference>
<dbReference type="GO" id="GO:0006508">
    <property type="term" value="P:proteolysis"/>
    <property type="evidence" value="ECO:0007669"/>
    <property type="project" value="InterPro"/>
</dbReference>
<dbReference type="SUPFAM" id="SSF50630">
    <property type="entry name" value="Acid proteases"/>
    <property type="match status" value="1"/>
</dbReference>
<dbReference type="InterPro" id="IPR001969">
    <property type="entry name" value="Aspartic_peptidase_AS"/>
</dbReference>
<reference evidence="1" key="1">
    <citation type="submission" date="2021-03" db="EMBL/GenBank/DDBJ databases">
        <authorList>
            <person name="Bekaert M."/>
        </authorList>
    </citation>
    <scope>NUCLEOTIDE SEQUENCE</scope>
</reference>
<evidence type="ECO:0000313" key="1">
    <source>
        <dbReference type="EMBL" id="CAG2197529.1"/>
    </source>
</evidence>
<evidence type="ECO:0000313" key="2">
    <source>
        <dbReference type="Proteomes" id="UP000683360"/>
    </source>
</evidence>
<dbReference type="Proteomes" id="UP000683360">
    <property type="component" value="Unassembled WGS sequence"/>
</dbReference>
<keyword evidence="2" id="KW-1185">Reference proteome</keyword>
<sequence>MRENPATFSLAVKSAMTEQNLRKRFTLRTERVDEPRYKTTRPMTLTRPRRTEPLNSHEPMEIDHYRDAKRCYSCGAPNSTLIKFQNQRYRALVDSGASVSLIHKRIFETLRDKPKLLKKTANLQSVNGGSLHVEGCANLTFKIGSTKVTQLFYVVRDMNRNVILGKDWLVQNGVRFIFDLGCLRIQKNYVPLEEDINVASVVRLTVNAVLKPQSINVCPVGLKNNPSFGSTKLLEISPVASGYVSTEPGLMISNTVVNFNKNRKFPLMIVNNTNKSIRLKRGCVVGKASHLEEINLVNVNQSQGTWAQKVR</sequence>
<evidence type="ECO:0008006" key="3">
    <source>
        <dbReference type="Google" id="ProtNLM"/>
    </source>
</evidence>
<dbReference type="GO" id="GO:0004190">
    <property type="term" value="F:aspartic-type endopeptidase activity"/>
    <property type="evidence" value="ECO:0007669"/>
    <property type="project" value="InterPro"/>
</dbReference>
<organism evidence="1 2">
    <name type="scientific">Mytilus edulis</name>
    <name type="common">Blue mussel</name>
    <dbReference type="NCBI Taxonomy" id="6550"/>
    <lineage>
        <taxon>Eukaryota</taxon>
        <taxon>Metazoa</taxon>
        <taxon>Spiralia</taxon>
        <taxon>Lophotrochozoa</taxon>
        <taxon>Mollusca</taxon>
        <taxon>Bivalvia</taxon>
        <taxon>Autobranchia</taxon>
        <taxon>Pteriomorphia</taxon>
        <taxon>Mytilida</taxon>
        <taxon>Mytiloidea</taxon>
        <taxon>Mytilidae</taxon>
        <taxon>Mytilinae</taxon>
        <taxon>Mytilus</taxon>
    </lineage>
</organism>
<proteinExistence type="predicted"/>
<dbReference type="Gene3D" id="2.40.70.10">
    <property type="entry name" value="Acid Proteases"/>
    <property type="match status" value="1"/>
</dbReference>
<dbReference type="AlphaFoldDB" id="A0A8S3QSD7"/>
<protein>
    <recommendedName>
        <fullName evidence="3">Peptidase A2 domain-containing protein</fullName>
    </recommendedName>
</protein>
<gene>
    <name evidence="1" type="ORF">MEDL_12353</name>
</gene>
<dbReference type="EMBL" id="CAJPWZ010000650">
    <property type="protein sequence ID" value="CAG2197529.1"/>
    <property type="molecule type" value="Genomic_DNA"/>
</dbReference>
<comment type="caution">
    <text evidence="1">The sequence shown here is derived from an EMBL/GenBank/DDBJ whole genome shotgun (WGS) entry which is preliminary data.</text>
</comment>
<dbReference type="OrthoDB" id="6067573at2759"/>
<dbReference type="CDD" id="cd00303">
    <property type="entry name" value="retropepsin_like"/>
    <property type="match status" value="1"/>
</dbReference>
<name>A0A8S3QSD7_MYTED</name>
<dbReference type="PROSITE" id="PS00141">
    <property type="entry name" value="ASP_PROTEASE"/>
    <property type="match status" value="1"/>
</dbReference>
<accession>A0A8S3QSD7</accession>
<dbReference type="InterPro" id="IPR021109">
    <property type="entry name" value="Peptidase_aspartic_dom_sf"/>
</dbReference>